<feature type="transmembrane region" description="Helical" evidence="6">
    <location>
        <begin position="316"/>
        <end position="344"/>
    </location>
</feature>
<evidence type="ECO:0000256" key="5">
    <source>
        <dbReference type="ARBA" id="ARBA00023136"/>
    </source>
</evidence>
<feature type="transmembrane region" description="Helical" evidence="6">
    <location>
        <begin position="282"/>
        <end position="304"/>
    </location>
</feature>
<protein>
    <submittedName>
        <fullName evidence="7">AI-2E family transporter</fullName>
    </submittedName>
</protein>
<feature type="transmembrane region" description="Helical" evidence="6">
    <location>
        <begin position="256"/>
        <end position="275"/>
    </location>
</feature>
<dbReference type="Proteomes" id="UP000500826">
    <property type="component" value="Chromosome"/>
</dbReference>
<keyword evidence="8" id="KW-1185">Reference proteome</keyword>
<comment type="subcellular location">
    <subcellularLocation>
        <location evidence="1">Membrane</location>
        <topology evidence="1">Multi-pass membrane protein</topology>
    </subcellularLocation>
</comment>
<proteinExistence type="inferred from homology"/>
<keyword evidence="3 6" id="KW-0812">Transmembrane</keyword>
<feature type="transmembrane region" description="Helical" evidence="6">
    <location>
        <begin position="157"/>
        <end position="182"/>
    </location>
</feature>
<evidence type="ECO:0000313" key="7">
    <source>
        <dbReference type="EMBL" id="QJW85110.1"/>
    </source>
</evidence>
<feature type="transmembrane region" description="Helical" evidence="6">
    <location>
        <begin position="222"/>
        <end position="250"/>
    </location>
</feature>
<dbReference type="PANTHER" id="PTHR21716:SF4">
    <property type="entry name" value="TRANSMEMBRANE PROTEIN 245"/>
    <property type="match status" value="1"/>
</dbReference>
<comment type="similarity">
    <text evidence="2">Belongs to the autoinducer-2 exporter (AI-2E) (TC 2.A.86) family.</text>
</comment>
<feature type="transmembrane region" description="Helical" evidence="6">
    <location>
        <begin position="20"/>
        <end position="53"/>
    </location>
</feature>
<dbReference type="EMBL" id="CP053418">
    <property type="protein sequence ID" value="QJW85110.1"/>
    <property type="molecule type" value="Genomic_DNA"/>
</dbReference>
<dbReference type="Pfam" id="PF01594">
    <property type="entry name" value="AI-2E_transport"/>
    <property type="match status" value="1"/>
</dbReference>
<organism evidence="7 8">
    <name type="scientific">Ramlibacter terrae</name>
    <dbReference type="NCBI Taxonomy" id="2732511"/>
    <lineage>
        <taxon>Bacteria</taxon>
        <taxon>Pseudomonadati</taxon>
        <taxon>Pseudomonadota</taxon>
        <taxon>Betaproteobacteria</taxon>
        <taxon>Burkholderiales</taxon>
        <taxon>Comamonadaceae</taxon>
        <taxon>Ramlibacter</taxon>
    </lineage>
</organism>
<gene>
    <name evidence="7" type="ORF">HK414_21460</name>
</gene>
<keyword evidence="4 6" id="KW-1133">Transmembrane helix</keyword>
<keyword evidence="5 6" id="KW-0472">Membrane</keyword>
<evidence type="ECO:0000256" key="1">
    <source>
        <dbReference type="ARBA" id="ARBA00004141"/>
    </source>
</evidence>
<name>A0ABX6P4T7_9BURK</name>
<reference evidence="7 8" key="2">
    <citation type="submission" date="2020-05" db="EMBL/GenBank/DDBJ databases">
        <authorList>
            <person name="Khan S.A."/>
            <person name="Jeon C.O."/>
            <person name="Chun B.H."/>
        </authorList>
    </citation>
    <scope>NUCLEOTIDE SEQUENCE [LARGE SCALE GENOMIC DNA]</scope>
    <source>
        <strain evidence="7 8">H242</strain>
    </source>
</reference>
<feature type="transmembrane region" description="Helical" evidence="6">
    <location>
        <begin position="65"/>
        <end position="90"/>
    </location>
</feature>
<sequence>MPTPNPLRAPELEFKSLLVLVLAASLLFALIIWPFFGAVCWAVFIAIVFWPLHKRFLHGSKGKHGVAALASLTVILLIVILPMAMIAASITQEASVLVERLRSGDIQIGVYFQKIFEALPGWVRGILDRLGMSDLALMQQKVMGALTSSSQALTTRVVGIGAVTLDFVVAFFVMLYVLYFLFRDGEKLSKGIARKIPLHPEHTRRLLTQFATVVRATVKGNVVVALVQGALGGIAFAVLGVPGAVLWGAVMALMSLLPAVGAVIVWAPVAIYFFFTGELVKAVGLTFWGAVVIGLVDNFLRPILVGKDTRMPDYLILVATLGGLVVFGLNGFVIGPVIAAMFLVSWDMLAKAREEQDIAERPVGAAEGEAP</sequence>
<evidence type="ECO:0000256" key="2">
    <source>
        <dbReference type="ARBA" id="ARBA00009773"/>
    </source>
</evidence>
<evidence type="ECO:0000256" key="3">
    <source>
        <dbReference type="ARBA" id="ARBA00022692"/>
    </source>
</evidence>
<accession>A0ABX6P4T7</accession>
<evidence type="ECO:0000256" key="4">
    <source>
        <dbReference type="ARBA" id="ARBA00022989"/>
    </source>
</evidence>
<reference evidence="7 8" key="1">
    <citation type="submission" date="2020-05" db="EMBL/GenBank/DDBJ databases">
        <title>Ramlibacter rhizophilus sp. nov., isolated from rhizosphere soil of national flower Mugunghwa from South Korea.</title>
        <authorList>
            <person name="Zheng-Fei Y."/>
            <person name="Huan T."/>
        </authorList>
    </citation>
    <scope>NUCLEOTIDE SEQUENCE [LARGE SCALE GENOMIC DNA]</scope>
    <source>
        <strain evidence="7 8">H242</strain>
    </source>
</reference>
<dbReference type="PANTHER" id="PTHR21716">
    <property type="entry name" value="TRANSMEMBRANE PROTEIN"/>
    <property type="match status" value="1"/>
</dbReference>
<evidence type="ECO:0000256" key="6">
    <source>
        <dbReference type="SAM" id="Phobius"/>
    </source>
</evidence>
<dbReference type="InterPro" id="IPR002549">
    <property type="entry name" value="AI-2E-like"/>
</dbReference>
<evidence type="ECO:0000313" key="8">
    <source>
        <dbReference type="Proteomes" id="UP000500826"/>
    </source>
</evidence>